<evidence type="ECO:0000313" key="1">
    <source>
        <dbReference type="Proteomes" id="UP000095283"/>
    </source>
</evidence>
<keyword evidence="1" id="KW-1185">Reference proteome</keyword>
<reference evidence="2" key="1">
    <citation type="submission" date="2016-11" db="UniProtKB">
        <authorList>
            <consortium name="WormBaseParasite"/>
        </authorList>
    </citation>
    <scope>IDENTIFICATION</scope>
</reference>
<dbReference type="AlphaFoldDB" id="A0A1I7WU99"/>
<accession>A0A1I7WU99</accession>
<dbReference type="WBParaSite" id="Hba_08715">
    <property type="protein sequence ID" value="Hba_08715"/>
    <property type="gene ID" value="Hba_08715"/>
</dbReference>
<name>A0A1I7WU99_HETBA</name>
<proteinExistence type="predicted"/>
<dbReference type="Proteomes" id="UP000095283">
    <property type="component" value="Unplaced"/>
</dbReference>
<organism evidence="1 2">
    <name type="scientific">Heterorhabditis bacteriophora</name>
    <name type="common">Entomopathogenic nematode worm</name>
    <dbReference type="NCBI Taxonomy" id="37862"/>
    <lineage>
        <taxon>Eukaryota</taxon>
        <taxon>Metazoa</taxon>
        <taxon>Ecdysozoa</taxon>
        <taxon>Nematoda</taxon>
        <taxon>Chromadorea</taxon>
        <taxon>Rhabditida</taxon>
        <taxon>Rhabditina</taxon>
        <taxon>Rhabditomorpha</taxon>
        <taxon>Strongyloidea</taxon>
        <taxon>Heterorhabditidae</taxon>
        <taxon>Heterorhabditis</taxon>
    </lineage>
</organism>
<protein>
    <submittedName>
        <fullName evidence="2">Sugar ABC transporter ATP-binding protein</fullName>
    </submittedName>
</protein>
<sequence>MSYQFPFMQAYYKNIVLLHLAKEYQVFSNNIKI</sequence>
<evidence type="ECO:0000313" key="2">
    <source>
        <dbReference type="WBParaSite" id="Hba_08715"/>
    </source>
</evidence>